<keyword evidence="2" id="KW-1185">Reference proteome</keyword>
<evidence type="ECO:0000313" key="2">
    <source>
        <dbReference type="Proteomes" id="UP001055072"/>
    </source>
</evidence>
<organism evidence="1 2">
    <name type="scientific">Irpex rosettiformis</name>
    <dbReference type="NCBI Taxonomy" id="378272"/>
    <lineage>
        <taxon>Eukaryota</taxon>
        <taxon>Fungi</taxon>
        <taxon>Dikarya</taxon>
        <taxon>Basidiomycota</taxon>
        <taxon>Agaricomycotina</taxon>
        <taxon>Agaricomycetes</taxon>
        <taxon>Polyporales</taxon>
        <taxon>Irpicaceae</taxon>
        <taxon>Irpex</taxon>
    </lineage>
</organism>
<proteinExistence type="predicted"/>
<sequence length="423" mass="46322">MADVLSHQPMQVGFQKRPVNHAPSPLGFGFGLSAAPSAPSWATSPTSSSSSSSTPHTPLQPWNMAAVTNQLPQVRIAKRRHEHDEDEGKHDVAMDRSPTPERPKRAVPKRARTTPATVSGAKDGRSTKEGKTSGENDVDVGVLLASLPPETLLPLLTSLISTLPTLKPTVLSLIPRPTLATATEAIVKSSKKLLDAYPYSISNLVSGSPSSFGFGTVDFGSNRSSSTSISSNFGFSRSPTPFGSASNSESQGSGMRQEYIVSRLRPRIQDFVSSCFSYLPYFSCIDNTSALHHDKSHTVPHVQSHASALQSQHKDKSHPSETYLFLETLTAQILVQPPLTQSELLPLLMPRLTEEWIAWVDRVDQVVNRDGGMFGQEVVRSWERRLDRFAEAKGDGVEAMRNIRDRWVSKVGWLVGRQSMEEL</sequence>
<protein>
    <submittedName>
        <fullName evidence="1">Uncharacterized protein</fullName>
    </submittedName>
</protein>
<reference evidence="1" key="1">
    <citation type="journal article" date="2021" name="Environ. Microbiol.">
        <title>Gene family expansions and transcriptome signatures uncover fungal adaptations to wood decay.</title>
        <authorList>
            <person name="Hage H."/>
            <person name="Miyauchi S."/>
            <person name="Viragh M."/>
            <person name="Drula E."/>
            <person name="Min B."/>
            <person name="Chaduli D."/>
            <person name="Navarro D."/>
            <person name="Favel A."/>
            <person name="Norest M."/>
            <person name="Lesage-Meessen L."/>
            <person name="Balint B."/>
            <person name="Merenyi Z."/>
            <person name="de Eugenio L."/>
            <person name="Morin E."/>
            <person name="Martinez A.T."/>
            <person name="Baldrian P."/>
            <person name="Stursova M."/>
            <person name="Martinez M.J."/>
            <person name="Novotny C."/>
            <person name="Magnuson J.K."/>
            <person name="Spatafora J.W."/>
            <person name="Maurice S."/>
            <person name="Pangilinan J."/>
            <person name="Andreopoulos W."/>
            <person name="LaButti K."/>
            <person name="Hundley H."/>
            <person name="Na H."/>
            <person name="Kuo A."/>
            <person name="Barry K."/>
            <person name="Lipzen A."/>
            <person name="Henrissat B."/>
            <person name="Riley R."/>
            <person name="Ahrendt S."/>
            <person name="Nagy L.G."/>
            <person name="Grigoriev I.V."/>
            <person name="Martin F."/>
            <person name="Rosso M.N."/>
        </authorList>
    </citation>
    <scope>NUCLEOTIDE SEQUENCE</scope>
    <source>
        <strain evidence="1">CBS 384.51</strain>
    </source>
</reference>
<gene>
    <name evidence="1" type="ORF">BDY19DRAFT_902083</name>
</gene>
<name>A0ACB8UKS6_9APHY</name>
<dbReference type="Proteomes" id="UP001055072">
    <property type="component" value="Unassembled WGS sequence"/>
</dbReference>
<evidence type="ECO:0000313" key="1">
    <source>
        <dbReference type="EMBL" id="KAI0095047.1"/>
    </source>
</evidence>
<dbReference type="EMBL" id="MU274900">
    <property type="protein sequence ID" value="KAI0095047.1"/>
    <property type="molecule type" value="Genomic_DNA"/>
</dbReference>
<accession>A0ACB8UKS6</accession>
<comment type="caution">
    <text evidence="1">The sequence shown here is derived from an EMBL/GenBank/DDBJ whole genome shotgun (WGS) entry which is preliminary data.</text>
</comment>